<organism evidence="1">
    <name type="scientific">Campylobacter jejuni</name>
    <dbReference type="NCBI Taxonomy" id="197"/>
    <lineage>
        <taxon>Bacteria</taxon>
        <taxon>Pseudomonadati</taxon>
        <taxon>Campylobacterota</taxon>
        <taxon>Epsilonproteobacteria</taxon>
        <taxon>Campylobacterales</taxon>
        <taxon>Campylobacteraceae</taxon>
        <taxon>Campylobacter</taxon>
    </lineage>
</organism>
<evidence type="ECO:0000313" key="1">
    <source>
        <dbReference type="EMBL" id="EAL9780039.1"/>
    </source>
</evidence>
<proteinExistence type="predicted"/>
<accession>A0A5Z0C729</accession>
<dbReference type="AlphaFoldDB" id="A0A5Z0C729"/>
<sequence>MKWAYCVKKEEELECNQSKIKILENLQGNDITFNTSMLSQNDRNILYNMNEKYQLILFAYFNTPAFKTTQGITHLVLK</sequence>
<reference evidence="1" key="1">
    <citation type="submission" date="2018-08" db="EMBL/GenBank/DDBJ databases">
        <authorList>
            <consortium name="PulseNet: The National Subtyping Network for Foodborne Disease Surveillance"/>
            <person name="Tarr C.L."/>
            <person name="Trees E."/>
            <person name="Katz L.S."/>
            <person name="Carleton-Romer H.A."/>
            <person name="Stroika S."/>
            <person name="Kucerova Z."/>
            <person name="Roache K.F."/>
            <person name="Sabol A.L."/>
            <person name="Besser J."/>
            <person name="Gerner-Smidt P."/>
        </authorList>
    </citation>
    <scope>NUCLEOTIDE SEQUENCE</scope>
    <source>
        <strain evidence="1">PNUSAC005796</strain>
    </source>
</reference>
<dbReference type="EMBL" id="AACSUV010000031">
    <property type="protein sequence ID" value="EAL9780039.1"/>
    <property type="molecule type" value="Genomic_DNA"/>
</dbReference>
<protein>
    <submittedName>
        <fullName evidence="1">Uncharacterized protein</fullName>
    </submittedName>
</protein>
<name>A0A5Z0C729_CAMJU</name>
<gene>
    <name evidence="1" type="ORF">D0Y30_09555</name>
</gene>
<comment type="caution">
    <text evidence="1">The sequence shown here is derived from an EMBL/GenBank/DDBJ whole genome shotgun (WGS) entry which is preliminary data.</text>
</comment>